<dbReference type="STRING" id="223786.SAMN05216234_1273"/>
<feature type="region of interest" description="Disordered" evidence="1">
    <location>
        <begin position="137"/>
        <end position="165"/>
    </location>
</feature>
<evidence type="ECO:0000313" key="4">
    <source>
        <dbReference type="Proteomes" id="UP000199227"/>
    </source>
</evidence>
<dbReference type="OrthoDB" id="5372824at2"/>
<feature type="transmembrane region" description="Helical" evidence="2">
    <location>
        <begin position="89"/>
        <end position="108"/>
    </location>
</feature>
<keyword evidence="2" id="KW-0472">Membrane</keyword>
<evidence type="ECO:0000313" key="3">
    <source>
        <dbReference type="EMBL" id="SFP58287.1"/>
    </source>
</evidence>
<gene>
    <name evidence="3" type="ORF">SAMN05216234_1273</name>
</gene>
<accession>A0A1I5RIX7</accession>
<reference evidence="3 4" key="1">
    <citation type="submission" date="2016-10" db="EMBL/GenBank/DDBJ databases">
        <authorList>
            <person name="de Groot N.N."/>
        </authorList>
    </citation>
    <scope>NUCLEOTIDE SEQUENCE [LARGE SCALE GENOMIC DNA]</scope>
    <source>
        <strain evidence="3 4">EP1-55-1</strain>
    </source>
</reference>
<dbReference type="EMBL" id="FOXB01000027">
    <property type="protein sequence ID" value="SFP58287.1"/>
    <property type="molecule type" value="Genomic_DNA"/>
</dbReference>
<keyword evidence="2" id="KW-0812">Transmembrane</keyword>
<dbReference type="RefSeq" id="WP_092912979.1">
    <property type="nucleotide sequence ID" value="NZ_FOXB01000027.1"/>
</dbReference>
<protein>
    <recommendedName>
        <fullName evidence="5">Protein RodZ, contains Xre-like HTH and DUF4115 domains</fullName>
    </recommendedName>
</protein>
<name>A0A1I5RIX7_9BACT</name>
<keyword evidence="2" id="KW-1133">Transmembrane helix</keyword>
<organism evidence="3 4">
    <name type="scientific">Hydrogenimonas thermophila</name>
    <dbReference type="NCBI Taxonomy" id="223786"/>
    <lineage>
        <taxon>Bacteria</taxon>
        <taxon>Pseudomonadati</taxon>
        <taxon>Campylobacterota</taxon>
        <taxon>Epsilonproteobacteria</taxon>
        <taxon>Campylobacterales</taxon>
        <taxon>Hydrogenimonadaceae</taxon>
        <taxon>Hydrogenimonas</taxon>
    </lineage>
</organism>
<dbReference type="AlphaFoldDB" id="A0A1I5RIX7"/>
<sequence length="303" mass="34893">MLDSIIEKNGLDAVSEKTRISKKNLEKLQKKEFSDFSKPRALGFISILEREYKEDLSELKEDIIKWFENESDKQTTHIAFPPAKDGKSIHWIVIIPLIMVLVFGFYLYQNEFSNTQVAIEKSLSIKSIEKIYKEQNNQKTESSKAIKEPEQKQAEENSSNRILDEKREDTLTVDKNISTSIESAEKDVKPVNSIKKKSDANTSISPYVPIENIIVYPNRKMWIGVINLKNRKRKSRVISQTFSIEADSEKLIITGHGFFSINDTVGNNLKFSDPDKHYFVLKDGVLKEIDSKEFMHLNGGKIW</sequence>
<evidence type="ECO:0000256" key="1">
    <source>
        <dbReference type="SAM" id="MobiDB-lite"/>
    </source>
</evidence>
<keyword evidence="4" id="KW-1185">Reference proteome</keyword>
<proteinExistence type="predicted"/>
<feature type="compositionally biased region" description="Basic and acidic residues" evidence="1">
    <location>
        <begin position="141"/>
        <end position="155"/>
    </location>
</feature>
<evidence type="ECO:0008006" key="5">
    <source>
        <dbReference type="Google" id="ProtNLM"/>
    </source>
</evidence>
<evidence type="ECO:0000256" key="2">
    <source>
        <dbReference type="SAM" id="Phobius"/>
    </source>
</evidence>
<dbReference type="Proteomes" id="UP000199227">
    <property type="component" value="Unassembled WGS sequence"/>
</dbReference>